<dbReference type="PANTHER" id="PTHR43322:SF5">
    <property type="entry name" value="1-DEOXY-D-XYLULOSE-5-PHOSPHATE SYNTHASE, CHLOROPLASTIC"/>
    <property type="match status" value="1"/>
</dbReference>
<keyword evidence="7 10" id="KW-0784">Thiamine biosynthesis</keyword>
<dbReference type="NCBIfam" id="NF003933">
    <property type="entry name" value="PRK05444.2-2"/>
    <property type="match status" value="1"/>
</dbReference>
<evidence type="ECO:0000313" key="13">
    <source>
        <dbReference type="EMBL" id="BAS19338.1"/>
    </source>
</evidence>
<comment type="function">
    <text evidence="10">Catalyzes the acyloin condensation reaction between C atoms 2 and 3 of pyruvate and glyceraldehyde 3-phosphate to yield 1-deoxy-D-xylulose-5-phosphate (DXP).</text>
</comment>
<dbReference type="InterPro" id="IPR049557">
    <property type="entry name" value="Transketolase_CS"/>
</dbReference>
<feature type="domain" description="Transketolase-like pyrimidine-binding" evidence="12">
    <location>
        <begin position="360"/>
        <end position="524"/>
    </location>
</feature>
<evidence type="ECO:0000256" key="9">
    <source>
        <dbReference type="ARBA" id="ARBA00023229"/>
    </source>
</evidence>
<evidence type="ECO:0000256" key="10">
    <source>
        <dbReference type="HAMAP-Rule" id="MF_00315"/>
    </source>
</evidence>
<gene>
    <name evidence="10" type="primary">dxs</name>
    <name evidence="13" type="ORF">RM6536_0091</name>
</gene>
<proteinExistence type="inferred from homology"/>
<dbReference type="InterPro" id="IPR005477">
    <property type="entry name" value="Dxylulose-5-P_synthase"/>
</dbReference>
<organism evidence="13">
    <name type="scientific">Rothia mucilaginosa</name>
    <dbReference type="NCBI Taxonomy" id="43675"/>
    <lineage>
        <taxon>Bacteria</taxon>
        <taxon>Bacillati</taxon>
        <taxon>Actinomycetota</taxon>
        <taxon>Actinomycetes</taxon>
        <taxon>Micrococcales</taxon>
        <taxon>Micrococcaceae</taxon>
        <taxon>Rothia</taxon>
    </lineage>
</organism>
<evidence type="ECO:0000256" key="2">
    <source>
        <dbReference type="ARBA" id="ARBA00011081"/>
    </source>
</evidence>
<feature type="binding site" evidence="10">
    <location>
        <position position="177"/>
    </location>
    <ligand>
        <name>Mg(2+)</name>
        <dbReference type="ChEBI" id="CHEBI:18420"/>
    </ligand>
</feature>
<dbReference type="GO" id="GO:0000287">
    <property type="term" value="F:magnesium ion binding"/>
    <property type="evidence" value="ECO:0007669"/>
    <property type="project" value="UniProtKB-UniRule"/>
</dbReference>
<dbReference type="Gene3D" id="3.40.50.970">
    <property type="match status" value="2"/>
</dbReference>
<evidence type="ECO:0000256" key="7">
    <source>
        <dbReference type="ARBA" id="ARBA00022977"/>
    </source>
</evidence>
<feature type="region of interest" description="Disordered" evidence="11">
    <location>
        <begin position="1"/>
        <end position="25"/>
    </location>
</feature>
<dbReference type="EC" id="2.2.1.7" evidence="10"/>
<dbReference type="Gene3D" id="3.40.50.920">
    <property type="match status" value="1"/>
</dbReference>
<reference evidence="14" key="1">
    <citation type="submission" date="2015-08" db="EMBL/GenBank/DDBJ databases">
        <title>Complete genome sequence of Rothia mucilaginosa strain NUM-Rm6536.</title>
        <authorList>
            <person name="Nambu T."/>
        </authorList>
    </citation>
    <scope>NUCLEOTIDE SEQUENCE [LARGE SCALE GENOMIC DNA]</scope>
    <source>
        <strain evidence="14">NUM-Rm6536</strain>
    </source>
</reference>
<comment type="cofactor">
    <cofactor evidence="10">
        <name>Mg(2+)</name>
        <dbReference type="ChEBI" id="CHEBI:18420"/>
    </cofactor>
    <text evidence="10">Binds 1 Mg(2+) ion per subunit.</text>
</comment>
<dbReference type="AlphaFoldDB" id="A0A0K2RWX8"/>
<evidence type="ECO:0000259" key="12">
    <source>
        <dbReference type="SMART" id="SM00861"/>
    </source>
</evidence>
<evidence type="ECO:0000256" key="5">
    <source>
        <dbReference type="ARBA" id="ARBA00022723"/>
    </source>
</evidence>
<sequence length="690" mass="73894">MPAENALPQEETPNSAAGGAPTADYSIGDGATAKLLPGIQSPADLQNLSYEQLEELSKEIRQFIVTNVSATGGHLGPNLGVVELTLGIHRVFESPKDNILFDTGHQSYVHKLVTGRHAFKTLRQKGGLSGYPDRGESEHDIIASSHASSSISWADGISRAHKLNGENDRYTVVLIGDGALTGGMAWEAVNNIAADRTRKVVIVVNDNGRSYAPTIGGFANQLSELKHGVQQQVDRVRLDHRYDHALDAVRIGLQRGGPVGQMVYRGLHGMKAGIKDVVVPKGIFEDLGMKYVGPIDGHDQQAVENALTAAKNYAGPVIVHAITEKGHGYAPARANEDDQFHAVGQIDPLTGEDVSTSTSESWTGVFGREIADIADEQENVVGITGAMLIPVGLREFQKRHPERVIDVGIAEQHAVAMSAGLAYGGMHPVVALYATFLNRGFDQLLMDVALHKAGVTVVLDRSGITGPDGASHHGMWDLAMLQFIPGLHLAAPRDGATLREELREAVAINDAPTVIRYPKGSVGEDIPALERRSDGVDVLARTGEPHPETGQRDVLFVAVGAMARVALEASKVLAAEGIQSTVVDPRWVMPVPSSVIELARDHRIVVTIEDGVRSGGVGSRIRQEMRAAGVDTALSELGLPAEFIPHASREQILEEVGLTAETIIADLRAQLAGDKVPFAREEGQKPRHTR</sequence>
<evidence type="ECO:0000256" key="8">
    <source>
        <dbReference type="ARBA" id="ARBA00023052"/>
    </source>
</evidence>
<dbReference type="Pfam" id="PF13292">
    <property type="entry name" value="DXP_synthase_N"/>
    <property type="match status" value="1"/>
</dbReference>
<dbReference type="Pfam" id="PF02780">
    <property type="entry name" value="Transketolase_C"/>
    <property type="match status" value="1"/>
</dbReference>
<evidence type="ECO:0000256" key="11">
    <source>
        <dbReference type="SAM" id="MobiDB-lite"/>
    </source>
</evidence>
<comment type="cofactor">
    <cofactor evidence="10">
        <name>thiamine diphosphate</name>
        <dbReference type="ChEBI" id="CHEBI:58937"/>
    </cofactor>
    <text evidence="10">Binds 1 thiamine pyrophosphate per subunit.</text>
</comment>
<feature type="binding site" evidence="10">
    <location>
        <position position="105"/>
    </location>
    <ligand>
        <name>thiamine diphosphate</name>
        <dbReference type="ChEBI" id="CHEBI:58937"/>
    </ligand>
</feature>
<evidence type="ECO:0000256" key="6">
    <source>
        <dbReference type="ARBA" id="ARBA00022842"/>
    </source>
</evidence>
<evidence type="ECO:0000256" key="3">
    <source>
        <dbReference type="ARBA" id="ARBA00011738"/>
    </source>
</evidence>
<dbReference type="InterPro" id="IPR033248">
    <property type="entry name" value="Transketolase_C"/>
</dbReference>
<name>A0A0K2RWX8_9MICC</name>
<accession>A0A0K2RWX8</accession>
<evidence type="ECO:0000256" key="1">
    <source>
        <dbReference type="ARBA" id="ARBA00004980"/>
    </source>
</evidence>
<keyword evidence="9 10" id="KW-0414">Isoprene biosynthesis</keyword>
<dbReference type="Pfam" id="PF02779">
    <property type="entry name" value="Transket_pyr"/>
    <property type="match status" value="1"/>
</dbReference>
<keyword evidence="6 10" id="KW-0460">Magnesium</keyword>
<dbReference type="CDD" id="cd07033">
    <property type="entry name" value="TPP_PYR_DXS_TK_like"/>
    <property type="match status" value="1"/>
</dbReference>
<dbReference type="GO" id="GO:0019288">
    <property type="term" value="P:isopentenyl diphosphate biosynthetic process, methylerythritol 4-phosphate pathway"/>
    <property type="evidence" value="ECO:0007669"/>
    <property type="project" value="TreeGrafter"/>
</dbReference>
<feature type="binding site" evidence="10">
    <location>
        <position position="207"/>
    </location>
    <ligand>
        <name>Mg(2+)</name>
        <dbReference type="ChEBI" id="CHEBI:18420"/>
    </ligand>
</feature>
<dbReference type="Proteomes" id="UP000066203">
    <property type="component" value="Chromosome"/>
</dbReference>
<dbReference type="SMART" id="SM00861">
    <property type="entry name" value="Transket_pyr"/>
    <property type="match status" value="1"/>
</dbReference>
<dbReference type="InterPro" id="IPR020826">
    <property type="entry name" value="Transketolase_BS"/>
</dbReference>
<comment type="pathway">
    <text evidence="1 10">Metabolic intermediate biosynthesis; 1-deoxy-D-xylulose 5-phosphate biosynthesis; 1-deoxy-D-xylulose 5-phosphate from D-glyceraldehyde 3-phosphate and pyruvate: step 1/1.</text>
</comment>
<dbReference type="UniPathway" id="UPA00064">
    <property type="reaction ID" value="UER00091"/>
</dbReference>
<comment type="subunit">
    <text evidence="3 10">Homodimer.</text>
</comment>
<dbReference type="PROSITE" id="PS00802">
    <property type="entry name" value="TRANSKETOLASE_2"/>
    <property type="match status" value="1"/>
</dbReference>
<dbReference type="PATRIC" id="fig|43675.28.peg.95"/>
<keyword evidence="8 10" id="KW-0786">Thiamine pyrophosphate</keyword>
<dbReference type="InterPro" id="IPR029061">
    <property type="entry name" value="THDP-binding"/>
</dbReference>
<dbReference type="RefSeq" id="WP_081094628.1">
    <property type="nucleotide sequence ID" value="NZ_AP014938.1"/>
</dbReference>
<dbReference type="InterPro" id="IPR005475">
    <property type="entry name" value="Transketolase-like_Pyr-bd"/>
</dbReference>
<comment type="catalytic activity">
    <reaction evidence="10">
        <text>D-glyceraldehyde 3-phosphate + pyruvate + H(+) = 1-deoxy-D-xylulose 5-phosphate + CO2</text>
        <dbReference type="Rhea" id="RHEA:12605"/>
        <dbReference type="ChEBI" id="CHEBI:15361"/>
        <dbReference type="ChEBI" id="CHEBI:15378"/>
        <dbReference type="ChEBI" id="CHEBI:16526"/>
        <dbReference type="ChEBI" id="CHEBI:57792"/>
        <dbReference type="ChEBI" id="CHEBI:59776"/>
        <dbReference type="EC" id="2.2.1.7"/>
    </reaction>
</comment>
<feature type="binding site" evidence="10">
    <location>
        <position position="329"/>
    </location>
    <ligand>
        <name>thiamine diphosphate</name>
        <dbReference type="ChEBI" id="CHEBI:58937"/>
    </ligand>
</feature>
<dbReference type="EMBL" id="AP014938">
    <property type="protein sequence ID" value="BAS19338.1"/>
    <property type="molecule type" value="Genomic_DNA"/>
</dbReference>
<comment type="similarity">
    <text evidence="2 10">Belongs to the transketolase family. DXPS subfamily.</text>
</comment>
<keyword evidence="5 10" id="KW-0479">Metal-binding</keyword>
<dbReference type="HAMAP" id="MF_00315">
    <property type="entry name" value="DXP_synth"/>
    <property type="match status" value="1"/>
</dbReference>
<dbReference type="SUPFAM" id="SSF52518">
    <property type="entry name" value="Thiamin diphosphate-binding fold (THDP-binding)"/>
    <property type="match status" value="1"/>
</dbReference>
<dbReference type="CDD" id="cd02007">
    <property type="entry name" value="TPP_DXS"/>
    <property type="match status" value="1"/>
</dbReference>
<dbReference type="NCBIfam" id="TIGR00204">
    <property type="entry name" value="dxs"/>
    <property type="match status" value="1"/>
</dbReference>
<evidence type="ECO:0000313" key="14">
    <source>
        <dbReference type="Proteomes" id="UP000066203"/>
    </source>
</evidence>
<feature type="binding site" evidence="10">
    <location>
        <position position="207"/>
    </location>
    <ligand>
        <name>thiamine diphosphate</name>
        <dbReference type="ChEBI" id="CHEBI:58937"/>
    </ligand>
</feature>
<protein>
    <recommendedName>
        <fullName evidence="10">1-deoxy-D-xylulose-5-phosphate synthase</fullName>
        <ecNumber evidence="10">2.2.1.7</ecNumber>
    </recommendedName>
    <alternativeName>
        <fullName evidence="10">1-deoxyxylulose-5-phosphate synthase</fullName>
        <shortName evidence="10">DXP synthase</shortName>
        <shortName evidence="10">DXPS</shortName>
    </alternativeName>
</protein>
<keyword evidence="4 10" id="KW-0808">Transferase</keyword>
<dbReference type="InterPro" id="IPR009014">
    <property type="entry name" value="Transketo_C/PFOR_II"/>
</dbReference>
<dbReference type="GO" id="GO:0008661">
    <property type="term" value="F:1-deoxy-D-xylulose-5-phosphate synthase activity"/>
    <property type="evidence" value="ECO:0007669"/>
    <property type="project" value="UniProtKB-UniRule"/>
</dbReference>
<dbReference type="GO" id="GO:0030976">
    <property type="term" value="F:thiamine pyrophosphate binding"/>
    <property type="evidence" value="ECO:0007669"/>
    <property type="project" value="UniProtKB-UniRule"/>
</dbReference>
<feature type="binding site" evidence="10">
    <location>
        <begin position="178"/>
        <end position="179"/>
    </location>
    <ligand>
        <name>thiamine diphosphate</name>
        <dbReference type="ChEBI" id="CHEBI:58937"/>
    </ligand>
</feature>
<dbReference type="GO" id="GO:0005829">
    <property type="term" value="C:cytosol"/>
    <property type="evidence" value="ECO:0007669"/>
    <property type="project" value="TreeGrafter"/>
</dbReference>
<dbReference type="GO" id="GO:0016114">
    <property type="term" value="P:terpenoid biosynthetic process"/>
    <property type="evidence" value="ECO:0007669"/>
    <property type="project" value="UniProtKB-UniRule"/>
</dbReference>
<feature type="binding site" evidence="10">
    <location>
        <begin position="145"/>
        <end position="147"/>
    </location>
    <ligand>
        <name>thiamine diphosphate</name>
        <dbReference type="ChEBI" id="CHEBI:58937"/>
    </ligand>
</feature>
<feature type="binding site" evidence="10">
    <location>
        <position position="411"/>
    </location>
    <ligand>
        <name>thiamine diphosphate</name>
        <dbReference type="ChEBI" id="CHEBI:58937"/>
    </ligand>
</feature>
<evidence type="ECO:0000256" key="4">
    <source>
        <dbReference type="ARBA" id="ARBA00022679"/>
    </source>
</evidence>
<dbReference type="SUPFAM" id="SSF52922">
    <property type="entry name" value="TK C-terminal domain-like"/>
    <property type="match status" value="1"/>
</dbReference>
<dbReference type="PROSITE" id="PS00801">
    <property type="entry name" value="TRANSKETOLASE_1"/>
    <property type="match status" value="1"/>
</dbReference>
<dbReference type="PANTHER" id="PTHR43322">
    <property type="entry name" value="1-D-DEOXYXYLULOSE 5-PHOSPHATE SYNTHASE-RELATED"/>
    <property type="match status" value="1"/>
</dbReference>
<dbReference type="GO" id="GO:0009228">
    <property type="term" value="P:thiamine biosynthetic process"/>
    <property type="evidence" value="ECO:0007669"/>
    <property type="project" value="UniProtKB-UniRule"/>
</dbReference>